<keyword evidence="15" id="KW-1185">Reference proteome</keyword>
<dbReference type="Gene3D" id="3.40.1350.10">
    <property type="match status" value="1"/>
</dbReference>
<feature type="binding site" evidence="13">
    <location>
        <position position="69"/>
    </location>
    <ligand>
        <name>Mg(2+)</name>
        <dbReference type="ChEBI" id="CHEBI:18420"/>
    </ligand>
</feature>
<evidence type="ECO:0000256" key="11">
    <source>
        <dbReference type="ARBA" id="ARBA00023447"/>
    </source>
</evidence>
<protein>
    <recommendedName>
        <fullName evidence="12 13">Holliday junction resolvase RecU</fullName>
        <ecNumber evidence="13">3.1.21.10</ecNumber>
    </recommendedName>
    <alternativeName>
        <fullName evidence="13">Recombination protein U homolog</fullName>
    </alternativeName>
</protein>
<dbReference type="GO" id="GO:0006310">
    <property type="term" value="P:DNA recombination"/>
    <property type="evidence" value="ECO:0007669"/>
    <property type="project" value="UniProtKB-UniRule"/>
</dbReference>
<organism evidence="14 15">
    <name type="scientific">Marinimicrococcus flavescens</name>
    <dbReference type="NCBI Taxonomy" id="3031815"/>
    <lineage>
        <taxon>Bacteria</taxon>
        <taxon>Pseudomonadati</taxon>
        <taxon>Pseudomonadota</taxon>
        <taxon>Alphaproteobacteria</taxon>
        <taxon>Geminicoccales</taxon>
        <taxon>Geminicoccaceae</taxon>
        <taxon>Marinimicrococcus</taxon>
    </lineage>
</organism>
<dbReference type="CDD" id="cd22354">
    <property type="entry name" value="RecU-like"/>
    <property type="match status" value="1"/>
</dbReference>
<feature type="site" description="Transition state stabilizer" evidence="13">
    <location>
        <position position="84"/>
    </location>
</feature>
<dbReference type="EC" id="3.1.21.10" evidence="13"/>
<evidence type="ECO:0000256" key="8">
    <source>
        <dbReference type="ARBA" id="ARBA00022842"/>
    </source>
</evidence>
<evidence type="ECO:0000256" key="1">
    <source>
        <dbReference type="ARBA" id="ARBA00004496"/>
    </source>
</evidence>
<dbReference type="Proteomes" id="UP001301140">
    <property type="component" value="Unassembled WGS sequence"/>
</dbReference>
<evidence type="ECO:0000256" key="13">
    <source>
        <dbReference type="HAMAP-Rule" id="MF_00130"/>
    </source>
</evidence>
<dbReference type="GO" id="GO:0000287">
    <property type="term" value="F:magnesium ion binding"/>
    <property type="evidence" value="ECO:0007669"/>
    <property type="project" value="UniProtKB-UniRule"/>
</dbReference>
<comment type="subcellular location">
    <subcellularLocation>
        <location evidence="1 13">Cytoplasm</location>
    </subcellularLocation>
</comment>
<keyword evidence="4 13" id="KW-0479">Metal-binding</keyword>
<keyword evidence="3 13" id="KW-0540">Nuclease</keyword>
<dbReference type="GO" id="GO:0006281">
    <property type="term" value="P:DNA repair"/>
    <property type="evidence" value="ECO:0007669"/>
    <property type="project" value="UniProtKB-UniRule"/>
</dbReference>
<accession>A0AAP3V125</accession>
<dbReference type="HAMAP" id="MF_00130">
    <property type="entry name" value="RecU"/>
    <property type="match status" value="1"/>
</dbReference>
<comment type="catalytic activity">
    <reaction evidence="13">
        <text>Endonucleolytic cleavage at a junction such as a reciprocal single-stranded crossover between two homologous DNA duplexes (Holliday junction).</text>
        <dbReference type="EC" id="3.1.21.10"/>
    </reaction>
</comment>
<dbReference type="InterPro" id="IPR004612">
    <property type="entry name" value="Resolv_RecU"/>
</dbReference>
<keyword evidence="8 13" id="KW-0460">Magnesium</keyword>
<dbReference type="Pfam" id="PF03838">
    <property type="entry name" value="RecU"/>
    <property type="match status" value="1"/>
</dbReference>
<feature type="binding site" evidence="13">
    <location>
        <position position="67"/>
    </location>
    <ligand>
        <name>Mg(2+)</name>
        <dbReference type="ChEBI" id="CHEBI:18420"/>
    </ligand>
</feature>
<sequence length="185" mass="21621">MGVRTRKKVGPVNYANRGMIFESQIDLSNEMYEAQDRAVINKRPTPVKVLERKGQYITLAVFEKPSTVDYDGIYRDRRIDFEAKEVSDLMRLDLSRIEDHQYDHLEKSHRHGSIAFILVSFTRNRKMYLLPFVALRVFKQASELPGGRKSISIDDFEIEGYEIRNGRVPVDYLKVVDKVWFSETV</sequence>
<evidence type="ECO:0000313" key="14">
    <source>
        <dbReference type="EMBL" id="MDF1585814.1"/>
    </source>
</evidence>
<dbReference type="GO" id="GO:0008821">
    <property type="term" value="F:crossover junction DNA endonuclease activity"/>
    <property type="evidence" value="ECO:0007669"/>
    <property type="project" value="UniProtKB-EC"/>
</dbReference>
<evidence type="ECO:0000313" key="15">
    <source>
        <dbReference type="Proteomes" id="UP001301140"/>
    </source>
</evidence>
<keyword evidence="6 13" id="KW-0227">DNA damage</keyword>
<evidence type="ECO:0000256" key="7">
    <source>
        <dbReference type="ARBA" id="ARBA00022801"/>
    </source>
</evidence>
<evidence type="ECO:0000256" key="3">
    <source>
        <dbReference type="ARBA" id="ARBA00022722"/>
    </source>
</evidence>
<evidence type="ECO:0000256" key="9">
    <source>
        <dbReference type="ARBA" id="ARBA00023172"/>
    </source>
</evidence>
<comment type="caution">
    <text evidence="14">The sequence shown here is derived from an EMBL/GenBank/DDBJ whole genome shotgun (WGS) entry which is preliminary data.</text>
</comment>
<keyword evidence="10 13" id="KW-0234">DNA repair</keyword>
<keyword evidence="5 13" id="KW-0255">Endonuclease</keyword>
<dbReference type="GO" id="GO:0005737">
    <property type="term" value="C:cytoplasm"/>
    <property type="evidence" value="ECO:0007669"/>
    <property type="project" value="UniProtKB-SubCell"/>
</dbReference>
<name>A0AAP3V125_9PROT</name>
<feature type="binding site" evidence="13">
    <location>
        <position position="101"/>
    </location>
    <ligand>
        <name>Mg(2+)</name>
        <dbReference type="ChEBI" id="CHEBI:18420"/>
    </ligand>
</feature>
<keyword evidence="7 13" id="KW-0378">Hydrolase</keyword>
<dbReference type="AlphaFoldDB" id="A0AAP3V125"/>
<feature type="binding site" evidence="13">
    <location>
        <position position="82"/>
    </location>
    <ligand>
        <name>Mg(2+)</name>
        <dbReference type="ChEBI" id="CHEBI:18420"/>
    </ligand>
</feature>
<comment type="similarity">
    <text evidence="11 13">Belongs to the RecU family.</text>
</comment>
<comment type="function">
    <text evidence="13">Endonuclease that resolves Holliday junction intermediates in genetic recombination. Cleaves mobile four-strand junctions by introducing symmetrical nicks in paired strands. Promotes annealing of linear ssDNA with homologous dsDNA. Required for DNA repair, homologous recombination and chromosome segregation.</text>
</comment>
<comment type="cofactor">
    <cofactor evidence="13">
        <name>Mg(2+)</name>
        <dbReference type="ChEBI" id="CHEBI:18420"/>
    </cofactor>
    <text evidence="13">Binds 1 Mg(2+) ion per subunit.</text>
</comment>
<dbReference type="GO" id="GO:0003676">
    <property type="term" value="F:nucleic acid binding"/>
    <property type="evidence" value="ECO:0007669"/>
    <property type="project" value="InterPro"/>
</dbReference>
<dbReference type="InterPro" id="IPR011335">
    <property type="entry name" value="Restrct_endonuc-II-like"/>
</dbReference>
<evidence type="ECO:0000256" key="5">
    <source>
        <dbReference type="ARBA" id="ARBA00022759"/>
    </source>
</evidence>
<evidence type="ECO:0000256" key="12">
    <source>
        <dbReference type="ARBA" id="ARBA00029523"/>
    </source>
</evidence>
<dbReference type="PIRSF" id="PIRSF037785">
    <property type="entry name" value="RecU"/>
    <property type="match status" value="1"/>
</dbReference>
<evidence type="ECO:0000256" key="10">
    <source>
        <dbReference type="ARBA" id="ARBA00023204"/>
    </source>
</evidence>
<dbReference type="InterPro" id="IPR011856">
    <property type="entry name" value="tRNA_endonuc-like_dom_sf"/>
</dbReference>
<dbReference type="GO" id="GO:0007059">
    <property type="term" value="P:chromosome segregation"/>
    <property type="evidence" value="ECO:0007669"/>
    <property type="project" value="UniProtKB-UniRule"/>
</dbReference>
<dbReference type="RefSeq" id="WP_327788234.1">
    <property type="nucleotide sequence ID" value="NZ_JARGEQ010000044.1"/>
</dbReference>
<dbReference type="SUPFAM" id="SSF52980">
    <property type="entry name" value="Restriction endonuclease-like"/>
    <property type="match status" value="1"/>
</dbReference>
<evidence type="ECO:0000256" key="6">
    <source>
        <dbReference type="ARBA" id="ARBA00022763"/>
    </source>
</evidence>
<proteinExistence type="inferred from homology"/>
<evidence type="ECO:0000256" key="2">
    <source>
        <dbReference type="ARBA" id="ARBA00022490"/>
    </source>
</evidence>
<keyword evidence="9 13" id="KW-0233">DNA recombination</keyword>
<reference evidence="14 15" key="1">
    <citation type="submission" date="2023-03" db="EMBL/GenBank/DDBJ databases">
        <title>YIM 152171 draft genome.</title>
        <authorList>
            <person name="Yang Z."/>
        </authorList>
    </citation>
    <scope>NUCLEOTIDE SEQUENCE [LARGE SCALE GENOMIC DNA]</scope>
    <source>
        <strain evidence="14 15">YIM 152171</strain>
    </source>
</reference>
<evidence type="ECO:0000256" key="4">
    <source>
        <dbReference type="ARBA" id="ARBA00022723"/>
    </source>
</evidence>
<dbReference type="EMBL" id="JARGEQ010000044">
    <property type="protein sequence ID" value="MDF1585814.1"/>
    <property type="molecule type" value="Genomic_DNA"/>
</dbReference>
<gene>
    <name evidence="13" type="primary">recU</name>
    <name evidence="14" type="ORF">PZ740_05370</name>
</gene>
<keyword evidence="2 13" id="KW-0963">Cytoplasm</keyword>